<keyword evidence="9" id="KW-1185">Reference proteome</keyword>
<evidence type="ECO:0008006" key="10">
    <source>
        <dbReference type="Google" id="ProtNLM"/>
    </source>
</evidence>
<dbReference type="InterPro" id="IPR017972">
    <property type="entry name" value="Cyt_P450_CS"/>
</dbReference>
<dbReference type="PANTHER" id="PTHR24291:SF50">
    <property type="entry name" value="BIFUNCTIONAL ALBAFLAVENONE MONOOXYGENASE_TERPENE SYNTHASE"/>
    <property type="match status" value="1"/>
</dbReference>
<accession>A0ABR5J802</accession>
<keyword evidence="6 7" id="KW-0503">Monooxygenase</keyword>
<evidence type="ECO:0000256" key="4">
    <source>
        <dbReference type="ARBA" id="ARBA00023002"/>
    </source>
</evidence>
<dbReference type="InterPro" id="IPR050196">
    <property type="entry name" value="Cytochrome_P450_Monoox"/>
</dbReference>
<dbReference type="InterPro" id="IPR001128">
    <property type="entry name" value="Cyt_P450"/>
</dbReference>
<comment type="similarity">
    <text evidence="1 7">Belongs to the cytochrome P450 family.</text>
</comment>
<organism evidence="8 9">
    <name type="scientific">Streptomyces varsoviensis</name>
    <dbReference type="NCBI Taxonomy" id="67373"/>
    <lineage>
        <taxon>Bacteria</taxon>
        <taxon>Bacillati</taxon>
        <taxon>Actinomycetota</taxon>
        <taxon>Actinomycetes</taxon>
        <taxon>Kitasatosporales</taxon>
        <taxon>Streptomycetaceae</taxon>
        <taxon>Streptomyces</taxon>
    </lineage>
</organism>
<dbReference type="Pfam" id="PF00067">
    <property type="entry name" value="p450"/>
    <property type="match status" value="1"/>
</dbReference>
<keyword evidence="4 7" id="KW-0560">Oxidoreductase</keyword>
<keyword evidence="2 7" id="KW-0349">Heme</keyword>
<dbReference type="SUPFAM" id="SSF48264">
    <property type="entry name" value="Cytochrome P450"/>
    <property type="match status" value="1"/>
</dbReference>
<keyword evidence="3 7" id="KW-0479">Metal-binding</keyword>
<evidence type="ECO:0000256" key="2">
    <source>
        <dbReference type="ARBA" id="ARBA00022617"/>
    </source>
</evidence>
<keyword evidence="5 7" id="KW-0408">Iron</keyword>
<dbReference type="PANTHER" id="PTHR24291">
    <property type="entry name" value="CYTOCHROME P450 FAMILY 4"/>
    <property type="match status" value="1"/>
</dbReference>
<dbReference type="EMBL" id="LGUT01001156">
    <property type="protein sequence ID" value="KOG89534.1"/>
    <property type="molecule type" value="Genomic_DNA"/>
</dbReference>
<name>A0ABR5J802_9ACTN</name>
<evidence type="ECO:0000256" key="5">
    <source>
        <dbReference type="ARBA" id="ARBA00023004"/>
    </source>
</evidence>
<evidence type="ECO:0000256" key="1">
    <source>
        <dbReference type="ARBA" id="ARBA00010617"/>
    </source>
</evidence>
<dbReference type="RefSeq" id="WP_048832310.1">
    <property type="nucleotide sequence ID" value="NZ_JBIRHZ010000001.1"/>
</dbReference>
<dbReference type="PRINTS" id="PR00463">
    <property type="entry name" value="EP450I"/>
</dbReference>
<evidence type="ECO:0000313" key="9">
    <source>
        <dbReference type="Proteomes" id="UP000037020"/>
    </source>
</evidence>
<reference evidence="8 9" key="1">
    <citation type="submission" date="2015-07" db="EMBL/GenBank/DDBJ databases">
        <authorList>
            <person name="Ju K.-S."/>
            <person name="Doroghazi J.R."/>
            <person name="Metcalf W.W."/>
        </authorList>
    </citation>
    <scope>NUCLEOTIDE SEQUENCE [LARGE SCALE GENOMIC DNA]</scope>
    <source>
        <strain evidence="8 9">NRRL B-3589</strain>
    </source>
</reference>
<dbReference type="Proteomes" id="UP000037020">
    <property type="component" value="Unassembled WGS sequence"/>
</dbReference>
<dbReference type="InterPro" id="IPR002401">
    <property type="entry name" value="Cyt_P450_E_grp-I"/>
</dbReference>
<evidence type="ECO:0000256" key="3">
    <source>
        <dbReference type="ARBA" id="ARBA00022723"/>
    </source>
</evidence>
<protein>
    <recommendedName>
        <fullName evidence="10">Cytochrome P450</fullName>
    </recommendedName>
</protein>
<sequence>MFERAKSHRVTASSTALATAPGALPGLGHGLHLARDPLAFLSSLPAHGDLVWVGLGPHRVLMVCDPALTRQVLLDMRTFDKGGPFFDRIREVVGSGVGTCPADEHARLRRQCQPAFHPDRMPAYARLMAESAARVTAGWKHGEVIDVARQTDLLATHTLVRAMFSASQDGRLHDEAIEDVTVVLRGILRRMFLPEAVNRAPVPANRRYERSLRRLRVRMGAIIEARRADPTDRGDLLSTLLGAPGPAGPDGRPAPAEHEVAAQLMTFFIAGTRTTAATLAWALYVLAADPLEQARVQEETDRASAAEETAGWTSPSEFAAIERIITETLRLFSPGWLMTRLVTRDTALGGVPVAAGTMIAVSPWIIHHRPDLYPHPERFDPSRWSEPPAREAFLPFGAGARKCIGDRFAVTQVSVALAHITSRWHLVPAGRPPRITPGAALFPRGMRLQVRARDTAPRG</sequence>
<dbReference type="PRINTS" id="PR00385">
    <property type="entry name" value="P450"/>
</dbReference>
<evidence type="ECO:0000256" key="6">
    <source>
        <dbReference type="ARBA" id="ARBA00023033"/>
    </source>
</evidence>
<dbReference type="PROSITE" id="PS00086">
    <property type="entry name" value="CYTOCHROME_P450"/>
    <property type="match status" value="1"/>
</dbReference>
<evidence type="ECO:0000256" key="7">
    <source>
        <dbReference type="RuleBase" id="RU000461"/>
    </source>
</evidence>
<dbReference type="InterPro" id="IPR036396">
    <property type="entry name" value="Cyt_P450_sf"/>
</dbReference>
<comment type="caution">
    <text evidence="8">The sequence shown here is derived from an EMBL/GenBank/DDBJ whole genome shotgun (WGS) entry which is preliminary data.</text>
</comment>
<gene>
    <name evidence="8" type="ORF">ADK38_13745</name>
</gene>
<proteinExistence type="inferred from homology"/>
<evidence type="ECO:0000313" key="8">
    <source>
        <dbReference type="EMBL" id="KOG89534.1"/>
    </source>
</evidence>
<dbReference type="Gene3D" id="1.10.630.10">
    <property type="entry name" value="Cytochrome P450"/>
    <property type="match status" value="1"/>
</dbReference>